<comment type="subcellular location">
    <subcellularLocation>
        <location evidence="1">Membrane</location>
        <topology evidence="1">Multi-pass membrane protein</topology>
    </subcellularLocation>
</comment>
<evidence type="ECO:0000313" key="11">
    <source>
        <dbReference type="RefSeq" id="XP_006824381.1"/>
    </source>
</evidence>
<evidence type="ECO:0000256" key="3">
    <source>
        <dbReference type="ARBA" id="ARBA00022449"/>
    </source>
</evidence>
<feature type="domain" description="Sodium/calcium exchanger membrane region" evidence="9">
    <location>
        <begin position="17"/>
        <end position="111"/>
    </location>
</feature>
<dbReference type="PANTHER" id="PTHR12266:SF0">
    <property type="entry name" value="MITOCHONDRIAL SODIUM_CALCIUM EXCHANGER PROTEIN"/>
    <property type="match status" value="1"/>
</dbReference>
<feature type="transmembrane region" description="Helical" evidence="8">
    <location>
        <begin position="82"/>
        <end position="100"/>
    </location>
</feature>
<evidence type="ECO:0000256" key="2">
    <source>
        <dbReference type="ARBA" id="ARBA00022448"/>
    </source>
</evidence>
<feature type="transmembrane region" description="Helical" evidence="8">
    <location>
        <begin position="181"/>
        <end position="203"/>
    </location>
</feature>
<feature type="domain" description="Sodium/calcium exchanger membrane region" evidence="9">
    <location>
        <begin position="243"/>
        <end position="319"/>
    </location>
</feature>
<organism evidence="10 11">
    <name type="scientific">Saccoglossus kowalevskii</name>
    <name type="common">Acorn worm</name>
    <dbReference type="NCBI Taxonomy" id="10224"/>
    <lineage>
        <taxon>Eukaryota</taxon>
        <taxon>Metazoa</taxon>
        <taxon>Hemichordata</taxon>
        <taxon>Enteropneusta</taxon>
        <taxon>Harrimaniidae</taxon>
        <taxon>Saccoglossus</taxon>
    </lineage>
</organism>
<dbReference type="InterPro" id="IPR051359">
    <property type="entry name" value="CaCA_antiporter"/>
</dbReference>
<evidence type="ECO:0000259" key="9">
    <source>
        <dbReference type="Pfam" id="PF01699"/>
    </source>
</evidence>
<evidence type="ECO:0000313" key="10">
    <source>
        <dbReference type="Proteomes" id="UP000694865"/>
    </source>
</evidence>
<dbReference type="InterPro" id="IPR004837">
    <property type="entry name" value="NaCa_Exmemb"/>
</dbReference>
<evidence type="ECO:0000256" key="1">
    <source>
        <dbReference type="ARBA" id="ARBA00004141"/>
    </source>
</evidence>
<evidence type="ECO:0000256" key="6">
    <source>
        <dbReference type="ARBA" id="ARBA00022989"/>
    </source>
</evidence>
<keyword evidence="4" id="KW-0109">Calcium transport</keyword>
<name>A0ABM0MWJ0_SACKO</name>
<dbReference type="Proteomes" id="UP000694865">
    <property type="component" value="Unplaced"/>
</dbReference>
<sequence length="346" mass="37703">MTHSLGELNCVCWSHSLGVTLLALGNGAPDVFCAIVAVKSNGTSGIRLAVGGLLGSGIFITTVVVGSIAMVTNFRIKTEIAYLRDIIVYMGACFWMYYVVWDGGISLQEAIAGDLHRETTSQTGLIKSFLLTICPVDIIHWKQTSLLSKLCAIMKVPINFVVTLTTPVVDYSKEKHNWNRLLNSLHCITGSLFFVFVVKVVLSSVSDNVLVWLITICVGTLLALIVFVTSTNHVPPCYQWVFAYIGFFVGVIWIYVIANELINILMTIGIIFSLSDDVIGILLLTVGNSIADLFTNIANAKTGRPVMSISACVGGPLLTWQWSNAIFALRHPRCKPSVIPVNNGFV</sequence>
<evidence type="ECO:0000256" key="8">
    <source>
        <dbReference type="SAM" id="Phobius"/>
    </source>
</evidence>
<evidence type="ECO:0000256" key="5">
    <source>
        <dbReference type="ARBA" id="ARBA00022692"/>
    </source>
</evidence>
<keyword evidence="3" id="KW-0050">Antiport</keyword>
<keyword evidence="4" id="KW-0106">Calcium</keyword>
<keyword evidence="2" id="KW-0813">Transport</keyword>
<feature type="transmembrane region" description="Helical" evidence="8">
    <location>
        <begin position="209"/>
        <end position="228"/>
    </location>
</feature>
<dbReference type="Pfam" id="PF01699">
    <property type="entry name" value="Na_Ca_ex"/>
    <property type="match status" value="2"/>
</dbReference>
<keyword evidence="6 8" id="KW-1133">Transmembrane helix</keyword>
<dbReference type="GeneID" id="102809243"/>
<evidence type="ECO:0000256" key="7">
    <source>
        <dbReference type="ARBA" id="ARBA00023136"/>
    </source>
</evidence>
<feature type="transmembrane region" description="Helical" evidence="8">
    <location>
        <begin position="264"/>
        <end position="286"/>
    </location>
</feature>
<dbReference type="RefSeq" id="XP_006824381.1">
    <property type="nucleotide sequence ID" value="XM_006824318.1"/>
</dbReference>
<dbReference type="InterPro" id="IPR044880">
    <property type="entry name" value="NCX_ion-bd_dom_sf"/>
</dbReference>
<keyword evidence="5 8" id="KW-0812">Transmembrane</keyword>
<evidence type="ECO:0000256" key="4">
    <source>
        <dbReference type="ARBA" id="ARBA00022568"/>
    </source>
</evidence>
<accession>A0ABM0MWJ0</accession>
<protein>
    <submittedName>
        <fullName evidence="11">Sodium/potassium/calcium exchanger 6, mitochondrial-like</fullName>
    </submittedName>
</protein>
<dbReference type="PANTHER" id="PTHR12266">
    <property type="entry name" value="NA+/CA2+ K+ INDEPENDENT EXCHANGER"/>
    <property type="match status" value="1"/>
</dbReference>
<reference evidence="11" key="1">
    <citation type="submission" date="2025-08" db="UniProtKB">
        <authorList>
            <consortium name="RefSeq"/>
        </authorList>
    </citation>
    <scope>IDENTIFICATION</scope>
    <source>
        <tissue evidence="11">Testes</tissue>
    </source>
</reference>
<proteinExistence type="predicted"/>
<gene>
    <name evidence="11" type="primary">LOC102809243</name>
</gene>
<dbReference type="Gene3D" id="1.20.1420.30">
    <property type="entry name" value="NCX, central ion-binding region"/>
    <property type="match status" value="2"/>
</dbReference>
<keyword evidence="7 8" id="KW-0472">Membrane</keyword>
<feature type="transmembrane region" description="Helical" evidence="8">
    <location>
        <begin position="240"/>
        <end position="258"/>
    </location>
</feature>
<keyword evidence="10" id="KW-1185">Reference proteome</keyword>
<feature type="transmembrane region" description="Helical" evidence="8">
    <location>
        <begin position="48"/>
        <end position="70"/>
    </location>
</feature>
<keyword evidence="4" id="KW-0406">Ion transport</keyword>